<feature type="region of interest" description="Disordered" evidence="1">
    <location>
        <begin position="43"/>
        <end position="72"/>
    </location>
</feature>
<proteinExistence type="predicted"/>
<protein>
    <submittedName>
        <fullName evidence="2">Uncharacterized protein</fullName>
    </submittedName>
</protein>
<accession>A0A0D2MII9</accession>
<gene>
    <name evidence="2" type="ORF">MNEG_13156</name>
</gene>
<dbReference type="GeneID" id="25730590"/>
<organism evidence="2 3">
    <name type="scientific">Monoraphidium neglectum</name>
    <dbReference type="NCBI Taxonomy" id="145388"/>
    <lineage>
        <taxon>Eukaryota</taxon>
        <taxon>Viridiplantae</taxon>
        <taxon>Chlorophyta</taxon>
        <taxon>core chlorophytes</taxon>
        <taxon>Chlorophyceae</taxon>
        <taxon>CS clade</taxon>
        <taxon>Sphaeropleales</taxon>
        <taxon>Selenastraceae</taxon>
        <taxon>Monoraphidium</taxon>
    </lineage>
</organism>
<sequence length="108" mass="10921">MDLFGSWGSSADARSGCRHGAARIKRLAPVQCGAVWGSHPCGLLAPHQGSDAPSDPQDSAVDCQPPPLPQQPGRLRLRARALGAVEAASPGSCGARGGGLVDRGPSMA</sequence>
<reference evidence="2 3" key="1">
    <citation type="journal article" date="2013" name="BMC Genomics">
        <title>Reconstruction of the lipid metabolism for the microalga Monoraphidium neglectum from its genome sequence reveals characteristics suitable for biofuel production.</title>
        <authorList>
            <person name="Bogen C."/>
            <person name="Al-Dilaimi A."/>
            <person name="Albersmeier A."/>
            <person name="Wichmann J."/>
            <person name="Grundmann M."/>
            <person name="Rupp O."/>
            <person name="Lauersen K.J."/>
            <person name="Blifernez-Klassen O."/>
            <person name="Kalinowski J."/>
            <person name="Goesmann A."/>
            <person name="Mussgnug J.H."/>
            <person name="Kruse O."/>
        </authorList>
    </citation>
    <scope>NUCLEOTIDE SEQUENCE [LARGE SCALE GENOMIC DNA]</scope>
    <source>
        <strain evidence="2 3">SAG 48.87</strain>
    </source>
</reference>
<keyword evidence="3" id="KW-1185">Reference proteome</keyword>
<dbReference type="RefSeq" id="XP_013893825.1">
    <property type="nucleotide sequence ID" value="XM_014038371.1"/>
</dbReference>
<name>A0A0D2MII9_9CHLO</name>
<evidence type="ECO:0000256" key="1">
    <source>
        <dbReference type="SAM" id="MobiDB-lite"/>
    </source>
</evidence>
<dbReference type="Proteomes" id="UP000054498">
    <property type="component" value="Unassembled WGS sequence"/>
</dbReference>
<evidence type="ECO:0000313" key="3">
    <source>
        <dbReference type="Proteomes" id="UP000054498"/>
    </source>
</evidence>
<dbReference type="AlphaFoldDB" id="A0A0D2MII9"/>
<feature type="region of interest" description="Disordered" evidence="1">
    <location>
        <begin position="88"/>
        <end position="108"/>
    </location>
</feature>
<dbReference type="EMBL" id="KK103876">
    <property type="protein sequence ID" value="KIY94805.1"/>
    <property type="molecule type" value="Genomic_DNA"/>
</dbReference>
<dbReference type="KEGG" id="mng:MNEG_13156"/>
<feature type="non-terminal residue" evidence="2">
    <location>
        <position position="108"/>
    </location>
</feature>
<evidence type="ECO:0000313" key="2">
    <source>
        <dbReference type="EMBL" id="KIY94805.1"/>
    </source>
</evidence>